<dbReference type="PANTHER" id="PTHR43283:SF18">
    <property type="match status" value="1"/>
</dbReference>
<dbReference type="PANTHER" id="PTHR43283">
    <property type="entry name" value="BETA-LACTAMASE-RELATED"/>
    <property type="match status" value="1"/>
</dbReference>
<proteinExistence type="predicted"/>
<evidence type="ECO:0000313" key="3">
    <source>
        <dbReference type="Proteomes" id="UP000557392"/>
    </source>
</evidence>
<dbReference type="Proteomes" id="UP000557392">
    <property type="component" value="Unassembled WGS sequence"/>
</dbReference>
<evidence type="ECO:0000259" key="1">
    <source>
        <dbReference type="Pfam" id="PF00144"/>
    </source>
</evidence>
<name>A0A7W6JNM0_9SPHN</name>
<organism evidence="2 3">
    <name type="scientific">Sphingomonas kyeonggiensis</name>
    <dbReference type="NCBI Taxonomy" id="1268553"/>
    <lineage>
        <taxon>Bacteria</taxon>
        <taxon>Pseudomonadati</taxon>
        <taxon>Pseudomonadota</taxon>
        <taxon>Alphaproteobacteria</taxon>
        <taxon>Sphingomonadales</taxon>
        <taxon>Sphingomonadaceae</taxon>
        <taxon>Sphingomonas</taxon>
    </lineage>
</organism>
<dbReference type="AlphaFoldDB" id="A0A7W6JNM0"/>
<comment type="caution">
    <text evidence="2">The sequence shown here is derived from an EMBL/GenBank/DDBJ whole genome shotgun (WGS) entry which is preliminary data.</text>
</comment>
<accession>A0A7W6JNM0</accession>
<feature type="domain" description="Beta-lactamase-related" evidence="1">
    <location>
        <begin position="38"/>
        <end position="352"/>
    </location>
</feature>
<dbReference type="Gene3D" id="3.40.710.10">
    <property type="entry name" value="DD-peptidase/beta-lactamase superfamily"/>
    <property type="match status" value="1"/>
</dbReference>
<dbReference type="InterPro" id="IPR001466">
    <property type="entry name" value="Beta-lactam-related"/>
</dbReference>
<dbReference type="RefSeq" id="WP_183993781.1">
    <property type="nucleotide sequence ID" value="NZ_JACIEH010000001.1"/>
</dbReference>
<evidence type="ECO:0000313" key="2">
    <source>
        <dbReference type="EMBL" id="MBB4096702.1"/>
    </source>
</evidence>
<protein>
    <submittedName>
        <fullName evidence="2">CubicO group peptidase (Beta-lactamase class C family)</fullName>
    </submittedName>
</protein>
<dbReference type="SUPFAM" id="SSF56601">
    <property type="entry name" value="beta-lactamase/transpeptidase-like"/>
    <property type="match status" value="1"/>
</dbReference>
<keyword evidence="3" id="KW-1185">Reference proteome</keyword>
<dbReference type="Pfam" id="PF00144">
    <property type="entry name" value="Beta-lactamase"/>
    <property type="match status" value="1"/>
</dbReference>
<dbReference type="InterPro" id="IPR012338">
    <property type="entry name" value="Beta-lactam/transpept-like"/>
</dbReference>
<sequence>MHQIFRILASSIALTIAHPATARDVTSSVAKLDAAMQRWMPGIVREEKIGGIGIAVIRDGRLIWSGHYGEQSPGVPITPDTVFNTASIAKTVTAETLLALEAAKRISLDEPIASYVPAHDLDRDPRYKQLTLRILLSHRSGLRNWPDDYPDGKLAFDWAPGTRYRYSGAGIELAARYAEAKTGKPLRVLAQETVLSPWGIDRMAIGTLPSWSTGRLAMPVGPRGDYLDFTTLYPGLRDGSSIGAAYDLLTTTGAYGRLLEGLIAASASPSRTRSVRETILTPLNGDERYGCERRFTRRCPDRYGYAFGWQIHHYSRHRILQHTGNDEGETDLVYFSPDRRTGAAIFVNGANGWAAIARAVEIIGDEPELADYYRGLLAKLFDRQLAPLPPSKSKRQPSTASR</sequence>
<reference evidence="2 3" key="1">
    <citation type="submission" date="2020-08" db="EMBL/GenBank/DDBJ databases">
        <title>Genomic Encyclopedia of Type Strains, Phase IV (KMG-IV): sequencing the most valuable type-strain genomes for metagenomic binning, comparative biology and taxonomic classification.</title>
        <authorList>
            <person name="Goeker M."/>
        </authorList>
    </citation>
    <scope>NUCLEOTIDE SEQUENCE [LARGE SCALE GENOMIC DNA]</scope>
    <source>
        <strain evidence="2 3">DSM 101806</strain>
    </source>
</reference>
<dbReference type="EMBL" id="JACIEH010000001">
    <property type="protein sequence ID" value="MBB4096702.1"/>
    <property type="molecule type" value="Genomic_DNA"/>
</dbReference>
<dbReference type="InterPro" id="IPR050789">
    <property type="entry name" value="Diverse_Enzym_Activities"/>
</dbReference>
<gene>
    <name evidence="2" type="ORF">GGR46_000235</name>
</gene>